<organism evidence="2 3">
    <name type="scientific">Glossina pallidipes</name>
    <name type="common">Tsetse fly</name>
    <dbReference type="NCBI Taxonomy" id="7398"/>
    <lineage>
        <taxon>Eukaryota</taxon>
        <taxon>Metazoa</taxon>
        <taxon>Ecdysozoa</taxon>
        <taxon>Arthropoda</taxon>
        <taxon>Hexapoda</taxon>
        <taxon>Insecta</taxon>
        <taxon>Pterygota</taxon>
        <taxon>Neoptera</taxon>
        <taxon>Endopterygota</taxon>
        <taxon>Diptera</taxon>
        <taxon>Brachycera</taxon>
        <taxon>Muscomorpha</taxon>
        <taxon>Hippoboscoidea</taxon>
        <taxon>Glossinidae</taxon>
        <taxon>Glossina</taxon>
    </lineage>
</organism>
<feature type="signal peptide" evidence="1">
    <location>
        <begin position="1"/>
        <end position="16"/>
    </location>
</feature>
<reference evidence="3" key="1">
    <citation type="submission" date="2014-03" db="EMBL/GenBank/DDBJ databases">
        <authorList>
            <person name="Aksoy S."/>
            <person name="Warren W."/>
            <person name="Wilson R.K."/>
        </authorList>
    </citation>
    <scope>NUCLEOTIDE SEQUENCE [LARGE SCALE GENOMIC DNA]</scope>
    <source>
        <strain evidence="3">IAEA</strain>
    </source>
</reference>
<dbReference type="Proteomes" id="UP000092445">
    <property type="component" value="Unassembled WGS sequence"/>
</dbReference>
<dbReference type="VEuPathDB" id="VectorBase:GPAI042218"/>
<protein>
    <submittedName>
        <fullName evidence="2">Uncharacterized protein</fullName>
    </submittedName>
</protein>
<sequence>MLNALVFVLLTRNILPMAPLILPLIKVVEYVMLCINEAGIADVQPLPVKLCGGGASVSRGDDGGGGCWCRCLAAWLAGWLSVGSFVDEIMTFSVFASNVKVMLAVAVHAFVLLDSPFYHSCPHYHLFSNCNLLLMVWRLPSLL</sequence>
<evidence type="ECO:0000256" key="1">
    <source>
        <dbReference type="SAM" id="SignalP"/>
    </source>
</evidence>
<accession>A0A1B0ADH9</accession>
<evidence type="ECO:0000313" key="2">
    <source>
        <dbReference type="EnsemblMetazoa" id="GPAI042218-PA"/>
    </source>
</evidence>
<proteinExistence type="predicted"/>
<reference evidence="2" key="2">
    <citation type="submission" date="2020-05" db="UniProtKB">
        <authorList>
            <consortium name="EnsemblMetazoa"/>
        </authorList>
    </citation>
    <scope>IDENTIFICATION</scope>
    <source>
        <strain evidence="2">IAEA</strain>
    </source>
</reference>
<dbReference type="AlphaFoldDB" id="A0A1B0ADH9"/>
<keyword evidence="1" id="KW-0732">Signal</keyword>
<dbReference type="EnsemblMetazoa" id="GPAI042218-RA">
    <property type="protein sequence ID" value="GPAI042218-PA"/>
    <property type="gene ID" value="GPAI042218"/>
</dbReference>
<keyword evidence="3" id="KW-1185">Reference proteome</keyword>
<name>A0A1B0ADH9_GLOPL</name>
<feature type="chain" id="PRO_5008403748" evidence="1">
    <location>
        <begin position="17"/>
        <end position="143"/>
    </location>
</feature>
<evidence type="ECO:0000313" key="3">
    <source>
        <dbReference type="Proteomes" id="UP000092445"/>
    </source>
</evidence>